<evidence type="ECO:0000313" key="3">
    <source>
        <dbReference type="Proteomes" id="UP000280298"/>
    </source>
</evidence>
<reference evidence="2 3" key="1">
    <citation type="journal article" date="2019" name="Int. J. Syst. Evol. Microbiol.">
        <title>Streptomyces cyaneochromogenes sp. nov., a blue pigment-producing actinomycete from manganese-contaminated soil.</title>
        <authorList>
            <person name="Tang X."/>
            <person name="Zhao J."/>
            <person name="Li K."/>
            <person name="Chen Z."/>
            <person name="Sun Y."/>
            <person name="Gao J."/>
        </authorList>
    </citation>
    <scope>NUCLEOTIDE SEQUENCE [LARGE SCALE GENOMIC DNA]</scope>
    <source>
        <strain evidence="2 3">MK-45</strain>
    </source>
</reference>
<dbReference type="KEGG" id="scya:EJ357_12095"/>
<dbReference type="AlphaFoldDB" id="A0A3S9M4Q5"/>
<feature type="region of interest" description="Disordered" evidence="1">
    <location>
        <begin position="1"/>
        <end position="146"/>
    </location>
</feature>
<gene>
    <name evidence="2" type="ORF">EJ357_12095</name>
</gene>
<name>A0A3S9M4Q5_9ACTN</name>
<sequence>MRDPSTNPVSSVKYGRHVEENTKTQVAHQEGPLKPRPTPGVTTSTSRKPLRRRQLLDAGPGIPARPALEDVDKADFSTPAQAISARPAFEDEAPSGPKRGSGGAAPRNAPGSKGQSPRRTGRVRGRRGESPRPYTGGAPRCASNCC</sequence>
<evidence type="ECO:0000256" key="1">
    <source>
        <dbReference type="SAM" id="MobiDB-lite"/>
    </source>
</evidence>
<dbReference type="Proteomes" id="UP000280298">
    <property type="component" value="Chromosome"/>
</dbReference>
<proteinExistence type="predicted"/>
<accession>A0A3S9M4Q5</accession>
<evidence type="ECO:0000313" key="2">
    <source>
        <dbReference type="EMBL" id="AZQ34127.1"/>
    </source>
</evidence>
<protein>
    <submittedName>
        <fullName evidence="2">Uncharacterized protein</fullName>
    </submittedName>
</protein>
<dbReference type="EMBL" id="CP034539">
    <property type="protein sequence ID" value="AZQ34127.1"/>
    <property type="molecule type" value="Genomic_DNA"/>
</dbReference>
<feature type="compositionally biased region" description="Polar residues" evidence="1">
    <location>
        <begin position="1"/>
        <end position="10"/>
    </location>
</feature>
<keyword evidence="3" id="KW-1185">Reference proteome</keyword>
<organism evidence="2 3">
    <name type="scientific">Streptomyces cyaneochromogenes</name>
    <dbReference type="NCBI Taxonomy" id="2496836"/>
    <lineage>
        <taxon>Bacteria</taxon>
        <taxon>Bacillati</taxon>
        <taxon>Actinomycetota</taxon>
        <taxon>Actinomycetes</taxon>
        <taxon>Kitasatosporales</taxon>
        <taxon>Streptomycetaceae</taxon>
        <taxon>Streptomyces</taxon>
    </lineage>
</organism>